<dbReference type="OrthoDB" id="994133at2759"/>
<keyword evidence="4" id="KW-1185">Reference proteome</keyword>
<evidence type="ECO:0000313" key="3">
    <source>
        <dbReference type="EMBL" id="KZV35061.1"/>
    </source>
</evidence>
<evidence type="ECO:0000313" key="4">
    <source>
        <dbReference type="Proteomes" id="UP000250235"/>
    </source>
</evidence>
<evidence type="ECO:0000256" key="2">
    <source>
        <dbReference type="SAM" id="SignalP"/>
    </source>
</evidence>
<evidence type="ECO:0000256" key="1">
    <source>
        <dbReference type="SAM" id="MobiDB-lite"/>
    </source>
</evidence>
<organism evidence="3 4">
    <name type="scientific">Dorcoceras hygrometricum</name>
    <dbReference type="NCBI Taxonomy" id="472368"/>
    <lineage>
        <taxon>Eukaryota</taxon>
        <taxon>Viridiplantae</taxon>
        <taxon>Streptophyta</taxon>
        <taxon>Embryophyta</taxon>
        <taxon>Tracheophyta</taxon>
        <taxon>Spermatophyta</taxon>
        <taxon>Magnoliopsida</taxon>
        <taxon>eudicotyledons</taxon>
        <taxon>Gunneridae</taxon>
        <taxon>Pentapetalae</taxon>
        <taxon>asterids</taxon>
        <taxon>lamiids</taxon>
        <taxon>Lamiales</taxon>
        <taxon>Gesneriaceae</taxon>
        <taxon>Didymocarpoideae</taxon>
        <taxon>Trichosporeae</taxon>
        <taxon>Loxocarpinae</taxon>
        <taxon>Dorcoceras</taxon>
    </lineage>
</organism>
<name>A0A2Z7BKE7_9LAMI</name>
<protein>
    <submittedName>
        <fullName evidence="3">Uncharacterized protein</fullName>
    </submittedName>
</protein>
<feature type="chain" id="PRO_5016359044" evidence="2">
    <location>
        <begin position="23"/>
        <end position="76"/>
    </location>
</feature>
<feature type="region of interest" description="Disordered" evidence="1">
    <location>
        <begin position="42"/>
        <end position="76"/>
    </location>
</feature>
<gene>
    <name evidence="3" type="ORF">F511_04366</name>
</gene>
<proteinExistence type="predicted"/>
<dbReference type="EMBL" id="KV005005">
    <property type="protein sequence ID" value="KZV35061.1"/>
    <property type="molecule type" value="Genomic_DNA"/>
</dbReference>
<accession>A0A2Z7BKE7</accession>
<sequence length="76" mass="8209">MKITYSTLSAILFLIFLVFGNANRADAARNIVKAEKFKFSMLPKGQPVPPEGPSPGHNGRPPVSPPLDQALLSFSN</sequence>
<dbReference type="AlphaFoldDB" id="A0A2Z7BKE7"/>
<dbReference type="Proteomes" id="UP000250235">
    <property type="component" value="Unassembled WGS sequence"/>
</dbReference>
<keyword evidence="2" id="KW-0732">Signal</keyword>
<feature type="signal peptide" evidence="2">
    <location>
        <begin position="1"/>
        <end position="22"/>
    </location>
</feature>
<reference evidence="3 4" key="1">
    <citation type="journal article" date="2015" name="Proc. Natl. Acad. Sci. U.S.A.">
        <title>The resurrection genome of Boea hygrometrica: A blueprint for survival of dehydration.</title>
        <authorList>
            <person name="Xiao L."/>
            <person name="Yang G."/>
            <person name="Zhang L."/>
            <person name="Yang X."/>
            <person name="Zhao S."/>
            <person name="Ji Z."/>
            <person name="Zhou Q."/>
            <person name="Hu M."/>
            <person name="Wang Y."/>
            <person name="Chen M."/>
            <person name="Xu Y."/>
            <person name="Jin H."/>
            <person name="Xiao X."/>
            <person name="Hu G."/>
            <person name="Bao F."/>
            <person name="Hu Y."/>
            <person name="Wan P."/>
            <person name="Li L."/>
            <person name="Deng X."/>
            <person name="Kuang T."/>
            <person name="Xiang C."/>
            <person name="Zhu J.K."/>
            <person name="Oliver M.J."/>
            <person name="He Y."/>
        </authorList>
    </citation>
    <scope>NUCLEOTIDE SEQUENCE [LARGE SCALE GENOMIC DNA]</scope>
    <source>
        <strain evidence="4">cv. XS01</strain>
    </source>
</reference>